<dbReference type="InterPro" id="IPR050231">
    <property type="entry name" value="Iron_ascorbate_oxido_reductase"/>
</dbReference>
<keyword evidence="1 3" id="KW-0479">Metal-binding</keyword>
<dbReference type="STRING" id="4232.A0A251U129"/>
<dbReference type="PROSITE" id="PS51471">
    <property type="entry name" value="FE2OG_OXY"/>
    <property type="match status" value="2"/>
</dbReference>
<evidence type="ECO:0000256" key="1">
    <source>
        <dbReference type="ARBA" id="ARBA00022723"/>
    </source>
</evidence>
<dbReference type="Gene3D" id="2.60.120.330">
    <property type="entry name" value="B-lactam Antibiotic, Isopenicillin N Synthase, Chain"/>
    <property type="match status" value="2"/>
</dbReference>
<dbReference type="AlphaFoldDB" id="A0A251U129"/>
<feature type="domain" description="Fe2OG dioxygenase" evidence="4">
    <location>
        <begin position="157"/>
        <end position="261"/>
    </location>
</feature>
<dbReference type="EMBL" id="CM007898">
    <property type="protein sequence ID" value="OTG16779.1"/>
    <property type="molecule type" value="Genomic_DNA"/>
</dbReference>
<dbReference type="Proteomes" id="UP000215914">
    <property type="component" value="Chromosome 9"/>
</dbReference>
<name>A0A251U129_HELAN</name>
<protein>
    <submittedName>
        <fullName evidence="5">Putative oxoglutarate/iron-dependent dioxygenase</fullName>
    </submittedName>
</protein>
<dbReference type="InterPro" id="IPR005123">
    <property type="entry name" value="Oxoglu/Fe-dep_dioxygenase_dom"/>
</dbReference>
<dbReference type="Pfam" id="PF03171">
    <property type="entry name" value="2OG-FeII_Oxy"/>
    <property type="match status" value="2"/>
</dbReference>
<keyword evidence="3" id="KW-0560">Oxidoreductase</keyword>
<reference evidence="6" key="1">
    <citation type="journal article" date="2017" name="Nature">
        <title>The sunflower genome provides insights into oil metabolism, flowering and Asterid evolution.</title>
        <authorList>
            <person name="Badouin H."/>
            <person name="Gouzy J."/>
            <person name="Grassa C.J."/>
            <person name="Murat F."/>
            <person name="Staton S.E."/>
            <person name="Cottret L."/>
            <person name="Lelandais-Briere C."/>
            <person name="Owens G.L."/>
            <person name="Carrere S."/>
            <person name="Mayjonade B."/>
            <person name="Legrand L."/>
            <person name="Gill N."/>
            <person name="Kane N.C."/>
            <person name="Bowers J.E."/>
            <person name="Hubner S."/>
            <person name="Bellec A."/>
            <person name="Berard A."/>
            <person name="Berges H."/>
            <person name="Blanchet N."/>
            <person name="Boniface M.C."/>
            <person name="Brunel D."/>
            <person name="Catrice O."/>
            <person name="Chaidir N."/>
            <person name="Claudel C."/>
            <person name="Donnadieu C."/>
            <person name="Faraut T."/>
            <person name="Fievet G."/>
            <person name="Helmstetter N."/>
            <person name="King M."/>
            <person name="Knapp S.J."/>
            <person name="Lai Z."/>
            <person name="Le Paslier M.C."/>
            <person name="Lippi Y."/>
            <person name="Lorenzon L."/>
            <person name="Mandel J.R."/>
            <person name="Marage G."/>
            <person name="Marchand G."/>
            <person name="Marquand E."/>
            <person name="Bret-Mestries E."/>
            <person name="Morien E."/>
            <person name="Nambeesan S."/>
            <person name="Nguyen T."/>
            <person name="Pegot-Espagnet P."/>
            <person name="Pouilly N."/>
            <person name="Raftis F."/>
            <person name="Sallet E."/>
            <person name="Schiex T."/>
            <person name="Thomas J."/>
            <person name="Vandecasteele C."/>
            <person name="Vares D."/>
            <person name="Vear F."/>
            <person name="Vautrin S."/>
            <person name="Crespi M."/>
            <person name="Mangin B."/>
            <person name="Burke J.M."/>
            <person name="Salse J."/>
            <person name="Munos S."/>
            <person name="Vincourt P."/>
            <person name="Rieseberg L.H."/>
            <person name="Langlade N.B."/>
        </authorList>
    </citation>
    <scope>NUCLEOTIDE SEQUENCE [LARGE SCALE GENOMIC DNA]</scope>
    <source>
        <strain evidence="6">cv. SF193</strain>
    </source>
</reference>
<dbReference type="InterPro" id="IPR026992">
    <property type="entry name" value="DIOX_N"/>
</dbReference>
<dbReference type="InterPro" id="IPR044861">
    <property type="entry name" value="IPNS-like_FE2OG_OXY"/>
</dbReference>
<feature type="domain" description="Fe2OG dioxygenase" evidence="4">
    <location>
        <begin position="343"/>
        <end position="447"/>
    </location>
</feature>
<dbReference type="Pfam" id="PF14226">
    <property type="entry name" value="DIOX_N"/>
    <property type="match status" value="1"/>
</dbReference>
<keyword evidence="5" id="KW-0223">Dioxygenase</keyword>
<organism evidence="5 6">
    <name type="scientific">Helianthus annuus</name>
    <name type="common">Common sunflower</name>
    <dbReference type="NCBI Taxonomy" id="4232"/>
    <lineage>
        <taxon>Eukaryota</taxon>
        <taxon>Viridiplantae</taxon>
        <taxon>Streptophyta</taxon>
        <taxon>Embryophyta</taxon>
        <taxon>Tracheophyta</taxon>
        <taxon>Spermatophyta</taxon>
        <taxon>Magnoliopsida</taxon>
        <taxon>eudicotyledons</taxon>
        <taxon>Gunneridae</taxon>
        <taxon>Pentapetalae</taxon>
        <taxon>asterids</taxon>
        <taxon>campanulids</taxon>
        <taxon>Asterales</taxon>
        <taxon>Asteraceae</taxon>
        <taxon>Asteroideae</taxon>
        <taxon>Heliantheae alliance</taxon>
        <taxon>Heliantheae</taxon>
        <taxon>Helianthus</taxon>
    </lineage>
</organism>
<dbReference type="SUPFAM" id="SSF51197">
    <property type="entry name" value="Clavaminate synthase-like"/>
    <property type="match status" value="2"/>
</dbReference>
<dbReference type="InterPro" id="IPR027443">
    <property type="entry name" value="IPNS-like_sf"/>
</dbReference>
<evidence type="ECO:0000256" key="3">
    <source>
        <dbReference type="RuleBase" id="RU003682"/>
    </source>
</evidence>
<sequence length="495" mass="56164">MASLPVINVSVKDLNSNSSSWAKTCDEVVRALEEYGCFIAVYDGVSSQLHDAIFAASQQVLDLPYEVKILNTSDGAGHGYFGQSPKNPGFERLTIEKATTKEGVEAFTKLMWPSGNDTFSETASTFVHAVAQLEEIVMKMVAKSYGVEQHYEPFLGSTDYILKFNKYESPKTDEPRLGLFPHTDKSFITILHQKEQGKGLEIKTKDQKWVEVDLSPSGFVFMAGDACTAWTNGRMEAPVHRVMMEGKKDRFSMVVSSYIRDLEIQAPQELVDEEHPMQLTIEKATTKEGVEAFAKLMWPSGNDTFSETASTFVHAVAQLEEIVMRMVAKSYGIEQHYEPFLASTDYILKFNKYESPKGDEPRLGLFPHTDKSFITILHQKEQGKGLEIKTKDQKWVEVDLSPSGFVFMAGDVCTAWTNGRMEAPVHRVMMEGKKDRFSMVVSSYIRDLEIQAPQELVDEEHPVQYKPFEHYKYIDFHTYQNSRKLRNPLKHYCGV</sequence>
<evidence type="ECO:0000313" key="5">
    <source>
        <dbReference type="EMBL" id="OTG16779.1"/>
    </source>
</evidence>
<dbReference type="InParanoid" id="A0A251U129"/>
<dbReference type="PANTHER" id="PTHR47990">
    <property type="entry name" value="2-OXOGLUTARATE (2OG) AND FE(II)-DEPENDENT OXYGENASE SUPERFAMILY PROTEIN-RELATED"/>
    <property type="match status" value="1"/>
</dbReference>
<accession>A0A251U129</accession>
<dbReference type="GO" id="GO:0046872">
    <property type="term" value="F:metal ion binding"/>
    <property type="evidence" value="ECO:0007669"/>
    <property type="project" value="UniProtKB-KW"/>
</dbReference>
<evidence type="ECO:0000259" key="4">
    <source>
        <dbReference type="PROSITE" id="PS51471"/>
    </source>
</evidence>
<keyword evidence="2 3" id="KW-0408">Iron</keyword>
<dbReference type="OMA" id="RMNQYLA"/>
<proteinExistence type="inferred from homology"/>
<evidence type="ECO:0000256" key="2">
    <source>
        <dbReference type="ARBA" id="ARBA00023004"/>
    </source>
</evidence>
<gene>
    <name evidence="5" type="ORF">HannXRQ_Chr09g0275151</name>
</gene>
<evidence type="ECO:0000313" key="6">
    <source>
        <dbReference type="Proteomes" id="UP000215914"/>
    </source>
</evidence>
<keyword evidence="6" id="KW-1185">Reference proteome</keyword>
<comment type="similarity">
    <text evidence="3">Belongs to the iron/ascorbate-dependent oxidoreductase family.</text>
</comment>
<dbReference type="GO" id="GO:0016706">
    <property type="term" value="F:2-oxoglutarate-dependent dioxygenase activity"/>
    <property type="evidence" value="ECO:0000318"/>
    <property type="project" value="GO_Central"/>
</dbReference>